<organism evidence="11 12">
    <name type="scientific">Scomber scombrus</name>
    <name type="common">Atlantic mackerel</name>
    <name type="synonym">Scomber vernalis</name>
    <dbReference type="NCBI Taxonomy" id="13677"/>
    <lineage>
        <taxon>Eukaryota</taxon>
        <taxon>Metazoa</taxon>
        <taxon>Chordata</taxon>
        <taxon>Craniata</taxon>
        <taxon>Vertebrata</taxon>
        <taxon>Euteleostomi</taxon>
        <taxon>Actinopterygii</taxon>
        <taxon>Neopterygii</taxon>
        <taxon>Teleostei</taxon>
        <taxon>Neoteleostei</taxon>
        <taxon>Acanthomorphata</taxon>
        <taxon>Pelagiaria</taxon>
        <taxon>Scombriformes</taxon>
        <taxon>Scombridae</taxon>
        <taxon>Scomber</taxon>
    </lineage>
</organism>
<evidence type="ECO:0000256" key="6">
    <source>
        <dbReference type="ARBA" id="ARBA00023170"/>
    </source>
</evidence>
<dbReference type="PROSITE" id="PS01355">
    <property type="entry name" value="HEMATOPO_REC_S_F1"/>
    <property type="match status" value="1"/>
</dbReference>
<dbReference type="EMBL" id="CAWUFR010000070">
    <property type="protein sequence ID" value="CAK6964139.1"/>
    <property type="molecule type" value="Genomic_DNA"/>
</dbReference>
<comment type="subcellular location">
    <subcellularLocation>
        <location evidence="1">Membrane</location>
        <topology evidence="1">Single-pass type I membrane protein</topology>
    </subcellularLocation>
</comment>
<dbReference type="Gene3D" id="2.60.40.10">
    <property type="entry name" value="Immunoglobulins"/>
    <property type="match status" value="1"/>
</dbReference>
<dbReference type="PANTHER" id="PTHR23037">
    <property type="entry name" value="CYTOKINE RECEPTOR"/>
    <property type="match status" value="1"/>
</dbReference>
<feature type="domain" description="Fibronectin type-III" evidence="10">
    <location>
        <begin position="148"/>
        <end position="254"/>
    </location>
</feature>
<accession>A0AAV1NZ87</accession>
<name>A0AAV1NZ87_SCOSC</name>
<gene>
    <name evidence="11" type="ORF">FSCOSCO3_A035977</name>
</gene>
<dbReference type="InterPro" id="IPR003531">
    <property type="entry name" value="Hempt_rcpt_S_F1_CS"/>
</dbReference>
<protein>
    <submittedName>
        <fullName evidence="11">Interleukin-9 receptor isoform X1</fullName>
    </submittedName>
</protein>
<proteinExistence type="predicted"/>
<feature type="chain" id="PRO_5043976523" evidence="9">
    <location>
        <begin position="24"/>
        <end position="463"/>
    </location>
</feature>
<evidence type="ECO:0000256" key="1">
    <source>
        <dbReference type="ARBA" id="ARBA00004479"/>
    </source>
</evidence>
<dbReference type="PANTHER" id="PTHR23037:SF7">
    <property type="entry name" value="INTERLEUKIN-21 RECEPTOR"/>
    <property type="match status" value="1"/>
</dbReference>
<comment type="caution">
    <text evidence="11">The sequence shown here is derived from an EMBL/GenBank/DDBJ whole genome shotgun (WGS) entry which is preliminary data.</text>
</comment>
<evidence type="ECO:0000256" key="2">
    <source>
        <dbReference type="ARBA" id="ARBA00022692"/>
    </source>
</evidence>
<evidence type="ECO:0000259" key="10">
    <source>
        <dbReference type="PROSITE" id="PS50853"/>
    </source>
</evidence>
<keyword evidence="3 9" id="KW-0732">Signal</keyword>
<evidence type="ECO:0000313" key="12">
    <source>
        <dbReference type="Proteomes" id="UP001314229"/>
    </source>
</evidence>
<evidence type="ECO:0000256" key="9">
    <source>
        <dbReference type="SAM" id="SignalP"/>
    </source>
</evidence>
<dbReference type="Proteomes" id="UP001314229">
    <property type="component" value="Unassembled WGS sequence"/>
</dbReference>
<keyword evidence="12" id="KW-1185">Reference proteome</keyword>
<evidence type="ECO:0000256" key="7">
    <source>
        <dbReference type="ARBA" id="ARBA00023180"/>
    </source>
</evidence>
<feature type="signal peptide" evidence="9">
    <location>
        <begin position="1"/>
        <end position="23"/>
    </location>
</feature>
<dbReference type="PROSITE" id="PS50853">
    <property type="entry name" value="FN3"/>
    <property type="match status" value="1"/>
</dbReference>
<keyword evidence="5 8" id="KW-0472">Membrane</keyword>
<evidence type="ECO:0000256" key="3">
    <source>
        <dbReference type="ARBA" id="ARBA00022729"/>
    </source>
</evidence>
<dbReference type="GO" id="GO:0004896">
    <property type="term" value="F:cytokine receptor activity"/>
    <property type="evidence" value="ECO:0007669"/>
    <property type="project" value="InterPro"/>
</dbReference>
<dbReference type="InterPro" id="IPR003961">
    <property type="entry name" value="FN3_dom"/>
</dbReference>
<sequence>MDPSSPLRLMLFLFLFLSPNIICLHGYSPTDVDHSFHCTNDYLSTINCSLSISPSEIPSDTNSSYWLYLQKDCEKDEGLEGVVCMLTNTNGDDFCAVNTSDAKSEHLFCPSTFVDTDYIDISLCHNKSDGSKSCNVLDDMYEVVKNVKPNAPCCLAVSQNASQHHFTWKSTYEEFIPFSSLDKNLKYQLHYYKRRDKQKAFQDINTDNVWFSTDDHKLVANTEYAARVRSSPNGNFFKGEWSGWSSEVHWTTDSPPSNFTTLAFVSGLGMKMIIPLFVIVPLILLLCYAPIKKWRRGTFIPTPAPYFHTLYSDCQGDFRSWVVTQENTTDMLKAEQTLLIDTLTEYACVQEEDIPPDFQQNAMGGSTYENIMNSDCDPSLLGIPYAVSTMAPMSDSGSPLTSCTLSLQSGSPAEGDSGCWLCSEYCTLSSFQHSCSVPAEHSGKPLTKSCSTEMIRVDAIAEA</sequence>
<dbReference type="InterPro" id="IPR036116">
    <property type="entry name" value="FN3_sf"/>
</dbReference>
<evidence type="ECO:0000313" key="11">
    <source>
        <dbReference type="EMBL" id="CAK6964139.1"/>
    </source>
</evidence>
<keyword evidence="4 8" id="KW-1133">Transmembrane helix</keyword>
<dbReference type="GO" id="GO:0009897">
    <property type="term" value="C:external side of plasma membrane"/>
    <property type="evidence" value="ECO:0007669"/>
    <property type="project" value="TreeGrafter"/>
</dbReference>
<reference evidence="11 12" key="1">
    <citation type="submission" date="2024-01" db="EMBL/GenBank/DDBJ databases">
        <authorList>
            <person name="Alioto T."/>
            <person name="Alioto T."/>
            <person name="Gomez Garrido J."/>
        </authorList>
    </citation>
    <scope>NUCLEOTIDE SEQUENCE [LARGE SCALE GENOMIC DNA]</scope>
</reference>
<evidence type="ECO:0000256" key="5">
    <source>
        <dbReference type="ARBA" id="ARBA00023136"/>
    </source>
</evidence>
<keyword evidence="2 8" id="KW-0812">Transmembrane</keyword>
<dbReference type="AlphaFoldDB" id="A0AAV1NZ87"/>
<keyword evidence="6 11" id="KW-0675">Receptor</keyword>
<dbReference type="InterPro" id="IPR013783">
    <property type="entry name" value="Ig-like_fold"/>
</dbReference>
<evidence type="ECO:0000256" key="4">
    <source>
        <dbReference type="ARBA" id="ARBA00022989"/>
    </source>
</evidence>
<evidence type="ECO:0000256" key="8">
    <source>
        <dbReference type="SAM" id="Phobius"/>
    </source>
</evidence>
<dbReference type="SUPFAM" id="SSF49265">
    <property type="entry name" value="Fibronectin type III"/>
    <property type="match status" value="1"/>
</dbReference>
<feature type="transmembrane region" description="Helical" evidence="8">
    <location>
        <begin position="272"/>
        <end position="291"/>
    </location>
</feature>
<keyword evidence="7" id="KW-0325">Glycoprotein</keyword>